<evidence type="ECO:0000313" key="4">
    <source>
        <dbReference type="Proteomes" id="UP001519272"/>
    </source>
</evidence>
<evidence type="ECO:0000259" key="2">
    <source>
        <dbReference type="SMART" id="SM00481"/>
    </source>
</evidence>
<dbReference type="InterPro" id="IPR016195">
    <property type="entry name" value="Pol/histidinol_Pase-like"/>
</dbReference>
<organism evidence="3 4">
    <name type="scientific">Paenibacillus turicensis</name>
    <dbReference type="NCBI Taxonomy" id="160487"/>
    <lineage>
        <taxon>Bacteria</taxon>
        <taxon>Bacillati</taxon>
        <taxon>Bacillota</taxon>
        <taxon>Bacilli</taxon>
        <taxon>Bacillales</taxon>
        <taxon>Paenibacillaceae</taxon>
        <taxon>Paenibacillus</taxon>
    </lineage>
</organism>
<comment type="caution">
    <text evidence="3">The sequence shown here is derived from an EMBL/GenBank/DDBJ whole genome shotgun (WGS) entry which is preliminary data.</text>
</comment>
<dbReference type="SMART" id="SM00481">
    <property type="entry name" value="POLIIIAc"/>
    <property type="match status" value="1"/>
</dbReference>
<evidence type="ECO:0000313" key="3">
    <source>
        <dbReference type="EMBL" id="MBP1904483.1"/>
    </source>
</evidence>
<keyword evidence="4" id="KW-1185">Reference proteome</keyword>
<dbReference type="Proteomes" id="UP001519272">
    <property type="component" value="Unassembled WGS sequence"/>
</dbReference>
<name>A0ABS4FQ64_9BACL</name>
<dbReference type="Pfam" id="PF02811">
    <property type="entry name" value="PHP"/>
    <property type="match status" value="1"/>
</dbReference>
<dbReference type="PANTHER" id="PTHR42924:SF3">
    <property type="entry name" value="POLYMERASE_HISTIDINOL PHOSPHATASE N-TERMINAL DOMAIN-CONTAINING PROTEIN"/>
    <property type="match status" value="1"/>
</dbReference>
<dbReference type="CDD" id="cd07438">
    <property type="entry name" value="PHP_HisPPase_AMP"/>
    <property type="match status" value="1"/>
</dbReference>
<protein>
    <submittedName>
        <fullName evidence="3">Metal-dependent phosphoesterase TrpH</fullName>
    </submittedName>
</protein>
<dbReference type="Gene3D" id="1.10.150.650">
    <property type="match status" value="1"/>
</dbReference>
<evidence type="ECO:0000256" key="1">
    <source>
        <dbReference type="SAM" id="MobiDB-lite"/>
    </source>
</evidence>
<dbReference type="SUPFAM" id="SSF89550">
    <property type="entry name" value="PHP domain-like"/>
    <property type="match status" value="1"/>
</dbReference>
<feature type="domain" description="Polymerase/histidinol phosphatase N-terminal" evidence="2">
    <location>
        <begin position="7"/>
        <end position="72"/>
    </location>
</feature>
<dbReference type="Gene3D" id="3.20.20.140">
    <property type="entry name" value="Metal-dependent hydrolases"/>
    <property type="match status" value="1"/>
</dbReference>
<dbReference type="EMBL" id="JAGGKG010000003">
    <property type="protein sequence ID" value="MBP1904483.1"/>
    <property type="molecule type" value="Genomic_DNA"/>
</dbReference>
<proteinExistence type="predicted"/>
<reference evidence="3 4" key="1">
    <citation type="submission" date="2021-03" db="EMBL/GenBank/DDBJ databases">
        <title>Genomic Encyclopedia of Type Strains, Phase IV (KMG-IV): sequencing the most valuable type-strain genomes for metagenomic binning, comparative biology and taxonomic classification.</title>
        <authorList>
            <person name="Goeker M."/>
        </authorList>
    </citation>
    <scope>NUCLEOTIDE SEQUENCE [LARGE SCALE GENOMIC DNA]</scope>
    <source>
        <strain evidence="3 4">DSM 14349</strain>
    </source>
</reference>
<dbReference type="InterPro" id="IPR004013">
    <property type="entry name" value="PHP_dom"/>
</dbReference>
<dbReference type="RefSeq" id="WP_210088144.1">
    <property type="nucleotide sequence ID" value="NZ_JAGGKG010000003.1"/>
</dbReference>
<dbReference type="InterPro" id="IPR052018">
    <property type="entry name" value="PHP_domain"/>
</dbReference>
<gene>
    <name evidence="3" type="ORF">J2Z32_001100</name>
</gene>
<dbReference type="PANTHER" id="PTHR42924">
    <property type="entry name" value="EXONUCLEASE"/>
    <property type="match status" value="1"/>
</dbReference>
<accession>A0ABS4FQ64</accession>
<feature type="region of interest" description="Disordered" evidence="1">
    <location>
        <begin position="1"/>
        <end position="20"/>
    </location>
</feature>
<sequence length="285" mass="30861">MQGNGHCDLHTHTQASDGLNTPSANVAYAKEKGLSGLAITDHDTIAGVAEALEAGKQLNMIVIAGIEISTTFEGKDIHVLGYGIDIDDPILQERLALQREGRDGRNQIIVNKLSALGMPLKLEDIRSDVLKLNSPKANAKNSIGRPHIAQAMVVKGYVDNVRQAFDLYLGEGKPAYAVIERISPNDAVKWIVEAGGVAVLAHPGLYRDDDLVLRILQDGDFKGVEVFHSDHTKAQETSYLSIAAKLNLTATGGSDFHGKRQGQLYHGDLGSRSVPMTQVEKLLRR</sequence>
<dbReference type="InterPro" id="IPR003141">
    <property type="entry name" value="Pol/His_phosphatase_N"/>
</dbReference>